<feature type="domain" description="Ribosome maturation protein SDO1/SBDS N-terminal" evidence="8">
    <location>
        <begin position="19"/>
        <end position="105"/>
    </location>
</feature>
<name>A0AAV2RU80_MEGNR</name>
<dbReference type="InterPro" id="IPR018978">
    <property type="entry name" value="SDO1/SBDS_central"/>
</dbReference>
<feature type="domain" description="Ribosome maturation protein SDO1/SBDS C-terminal" evidence="10">
    <location>
        <begin position="177"/>
        <end position="243"/>
    </location>
</feature>
<evidence type="ECO:0000259" key="9">
    <source>
        <dbReference type="Pfam" id="PF09377"/>
    </source>
</evidence>
<dbReference type="FunFam" id="3.30.1250.10:FF:000001">
    <property type="entry name" value="SBDS, ribosome maturation factor"/>
    <property type="match status" value="1"/>
</dbReference>
<evidence type="ECO:0000256" key="1">
    <source>
        <dbReference type="ARBA" id="ARBA00004123"/>
    </source>
</evidence>
<dbReference type="InterPro" id="IPR046928">
    <property type="entry name" value="SDO1/SBDS_C"/>
</dbReference>
<dbReference type="Pfam" id="PF09377">
    <property type="entry name" value="SBDS_domain_II"/>
    <property type="match status" value="1"/>
</dbReference>
<evidence type="ECO:0000256" key="3">
    <source>
        <dbReference type="ARBA" id="ARBA00007433"/>
    </source>
</evidence>
<dbReference type="Gene3D" id="1.10.10.900">
    <property type="entry name" value="SBDS protein C-terminal domain, subdomain 1"/>
    <property type="match status" value="1"/>
</dbReference>
<evidence type="ECO:0000256" key="2">
    <source>
        <dbReference type="ARBA" id="ARBA00004496"/>
    </source>
</evidence>
<sequence>MSRGGGKIFTPTNQMRHTNIAVVRMKKGGKRFEIACYKNKVLNWRQKAETDIDEVVQTHSIFTNVSKGQVAKADELQKAFNMDDPEKILLIILEKGELQVSEKERASTSEASLKEIATIAAEKCINPETKTPYTVTMIEAAMKDLHFSINPKRNSKQQALDLIKSLKEHMPIERAQMMVRVFLPGKNCKQIKEKIVQHLTIQSEEHKPELCIVALIDPGSFRFIEETVNAQTKGKGNIQVMNLKGVSKIKYDRDTALS</sequence>
<evidence type="ECO:0000256" key="6">
    <source>
        <dbReference type="ARBA" id="ARBA00023242"/>
    </source>
</evidence>
<evidence type="ECO:0000256" key="7">
    <source>
        <dbReference type="ARBA" id="ARBA00049708"/>
    </source>
</evidence>
<dbReference type="InterPro" id="IPR002140">
    <property type="entry name" value="Sdo1/SBDS"/>
</dbReference>
<dbReference type="InterPro" id="IPR019783">
    <property type="entry name" value="SDO1/SBDS_N"/>
</dbReference>
<dbReference type="GO" id="GO:0005737">
    <property type="term" value="C:cytoplasm"/>
    <property type="evidence" value="ECO:0007669"/>
    <property type="project" value="UniProtKB-SubCell"/>
</dbReference>
<evidence type="ECO:0000256" key="4">
    <source>
        <dbReference type="ARBA" id="ARBA00022490"/>
    </source>
</evidence>
<dbReference type="PANTHER" id="PTHR10927:SF1">
    <property type="entry name" value="RIBOSOME MATURATION PROTEIN SBDS"/>
    <property type="match status" value="1"/>
</dbReference>
<feature type="domain" description="Ribosome maturation protein SDO1/SBDS central" evidence="9">
    <location>
        <begin position="114"/>
        <end position="175"/>
    </location>
</feature>
<keyword evidence="4" id="KW-0963">Cytoplasm</keyword>
<dbReference type="Pfam" id="PF20268">
    <property type="entry name" value="SBDS_C"/>
    <property type="match status" value="1"/>
</dbReference>
<keyword evidence="6" id="KW-0539">Nucleus</keyword>
<dbReference type="PANTHER" id="PTHR10927">
    <property type="entry name" value="RIBOSOME MATURATION PROTEIN SBDS"/>
    <property type="match status" value="1"/>
</dbReference>
<dbReference type="AlphaFoldDB" id="A0AAV2RU80"/>
<dbReference type="GO" id="GO:0005634">
    <property type="term" value="C:nucleus"/>
    <property type="evidence" value="ECO:0007669"/>
    <property type="project" value="UniProtKB-SubCell"/>
</dbReference>
<comment type="similarity">
    <text evidence="3">Belongs to the SDO1/SBDS family.</text>
</comment>
<keyword evidence="5" id="KW-0690">Ribosome biogenesis</keyword>
<dbReference type="Gene3D" id="3.30.70.240">
    <property type="match status" value="1"/>
</dbReference>
<evidence type="ECO:0000313" key="11">
    <source>
        <dbReference type="EMBL" id="CAL4135682.1"/>
    </source>
</evidence>
<feature type="non-terminal residue" evidence="11">
    <location>
        <position position="258"/>
    </location>
</feature>
<protein>
    <recommendedName>
        <fullName evidence="13">Ribosome maturation protein SBDS</fullName>
    </recommendedName>
</protein>
<dbReference type="SUPFAM" id="SSF54980">
    <property type="entry name" value="EF-G C-terminal domain-like"/>
    <property type="match status" value="1"/>
</dbReference>
<evidence type="ECO:0000259" key="10">
    <source>
        <dbReference type="Pfam" id="PF20268"/>
    </source>
</evidence>
<reference evidence="11 12" key="1">
    <citation type="submission" date="2024-05" db="EMBL/GenBank/DDBJ databases">
        <authorList>
            <person name="Wallberg A."/>
        </authorList>
    </citation>
    <scope>NUCLEOTIDE SEQUENCE [LARGE SCALE GENOMIC DNA]</scope>
</reference>
<evidence type="ECO:0000256" key="5">
    <source>
        <dbReference type="ARBA" id="ARBA00022517"/>
    </source>
</evidence>
<dbReference type="EMBL" id="CAXKWB010029532">
    <property type="protein sequence ID" value="CAL4135682.1"/>
    <property type="molecule type" value="Genomic_DNA"/>
</dbReference>
<dbReference type="Gene3D" id="3.30.1250.10">
    <property type="entry name" value="Ribosome maturation protein SBDS, N-terminal domain"/>
    <property type="match status" value="1"/>
</dbReference>
<accession>A0AAV2RU80</accession>
<dbReference type="Proteomes" id="UP001497623">
    <property type="component" value="Unassembled WGS sequence"/>
</dbReference>
<proteinExistence type="inferred from homology"/>
<evidence type="ECO:0000259" key="8">
    <source>
        <dbReference type="Pfam" id="PF01172"/>
    </source>
</evidence>
<dbReference type="SUPFAM" id="SSF89895">
    <property type="entry name" value="FYSH domain"/>
    <property type="match status" value="1"/>
</dbReference>
<evidence type="ECO:0008006" key="13">
    <source>
        <dbReference type="Google" id="ProtNLM"/>
    </source>
</evidence>
<dbReference type="GO" id="GO:0042256">
    <property type="term" value="P:cytosolic ribosome assembly"/>
    <property type="evidence" value="ECO:0007669"/>
    <property type="project" value="InterPro"/>
</dbReference>
<dbReference type="InterPro" id="IPR039100">
    <property type="entry name" value="Sdo1/SBDS-like"/>
</dbReference>
<dbReference type="NCBIfam" id="TIGR00291">
    <property type="entry name" value="RNA_SBDS"/>
    <property type="match status" value="1"/>
</dbReference>
<comment type="caution">
    <text evidence="11">The sequence shown here is derived from an EMBL/GenBank/DDBJ whole genome shotgun (WGS) entry which is preliminary data.</text>
</comment>
<dbReference type="InterPro" id="IPR036786">
    <property type="entry name" value="Ribosome_mat_SBDS_N_sf"/>
</dbReference>
<gene>
    <name evidence="11" type="ORF">MNOR_LOCUS27694</name>
</gene>
<keyword evidence="12" id="KW-1185">Reference proteome</keyword>
<dbReference type="Pfam" id="PF01172">
    <property type="entry name" value="SBDS_N"/>
    <property type="match status" value="1"/>
</dbReference>
<dbReference type="InterPro" id="IPR035647">
    <property type="entry name" value="EFG_III/V"/>
</dbReference>
<dbReference type="SUPFAM" id="SSF109728">
    <property type="entry name" value="Hypothetical protein AF0491, middle domain"/>
    <property type="match status" value="1"/>
</dbReference>
<organism evidence="11 12">
    <name type="scientific">Meganyctiphanes norvegica</name>
    <name type="common">Northern krill</name>
    <name type="synonym">Thysanopoda norvegica</name>
    <dbReference type="NCBI Taxonomy" id="48144"/>
    <lineage>
        <taxon>Eukaryota</taxon>
        <taxon>Metazoa</taxon>
        <taxon>Ecdysozoa</taxon>
        <taxon>Arthropoda</taxon>
        <taxon>Crustacea</taxon>
        <taxon>Multicrustacea</taxon>
        <taxon>Malacostraca</taxon>
        <taxon>Eumalacostraca</taxon>
        <taxon>Eucarida</taxon>
        <taxon>Euphausiacea</taxon>
        <taxon>Euphausiidae</taxon>
        <taxon>Meganyctiphanes</taxon>
    </lineage>
</organism>
<comment type="subunit">
    <text evidence="7">Associates with the 60S ribosomal subunit.</text>
</comment>
<evidence type="ECO:0000313" key="12">
    <source>
        <dbReference type="Proteomes" id="UP001497623"/>
    </source>
</evidence>
<dbReference type="InterPro" id="IPR037188">
    <property type="entry name" value="Sdo1/SBDS_central_sf"/>
</dbReference>
<comment type="subcellular location">
    <subcellularLocation>
        <location evidence="2">Cytoplasm</location>
    </subcellularLocation>
    <subcellularLocation>
        <location evidence="1">Nucleus</location>
    </subcellularLocation>
</comment>